<feature type="compositionally biased region" description="Basic residues" evidence="1">
    <location>
        <begin position="342"/>
        <end position="360"/>
    </location>
</feature>
<dbReference type="EMBL" id="BMAT01003775">
    <property type="protein sequence ID" value="GFR62028.1"/>
    <property type="molecule type" value="Genomic_DNA"/>
</dbReference>
<sequence>MSSNVRLEAVIPAYESGGGRHRHVRLEPMRPHAPYDENEADQRLSRKSSKPPPTAPRPKLGRASSLGRHHTHDGDTTFAGYRPKDNLYNKTISWLKNLKPWNKQGNTSAASHNSISSTAETNGDGRNSHNKDSLYFINSGTGSLSNLHNHHYYQPHNHHFYYRKSSSLKGSRLASSISDRNLSSHLPRHDDDATTTGHEADPVLDPSVAVHYPHVHKTGSVRTRPHSQNRYSTSFCPDLDHCVDPYMDSSGSHFRDYSDPYDAYDSRCGYLNSQSCHGALPGGPQEYKTAGGQDYNYKQTSQDYRSRLRSGRASQENVNVPAHFSHYDPLPHHHYQPTQHQHYVHHQPSHSSNGHHHHHYQNASDRTNGDRSVHHHHLYHQNQQQLHQHHHYNHDHHQPQQQKQKTSAGRQGSSEELSVPQAAAVVSGNNVTRILRQKLFGRAKSSVNLHTDPGRHQARHGGGGAPAHLVRGMSSSHSAHSVSSTGQDNVVKLRAKKSKGLMSSSEHVYVVNREEKMLRPRSCAAIPQDGKLGVVHENPRVSAEGVEHDDVRRLAADERYDAVSPVTVRLRNKQRRLSEVRASHYYHHRSMSCLFCGLFQ</sequence>
<dbReference type="AlphaFoldDB" id="A0AAV4ENJ4"/>
<proteinExistence type="predicted"/>
<protein>
    <submittedName>
        <fullName evidence="2">Uncharacterized protein</fullName>
    </submittedName>
</protein>
<evidence type="ECO:0000313" key="2">
    <source>
        <dbReference type="EMBL" id="GFR62028.1"/>
    </source>
</evidence>
<evidence type="ECO:0000313" key="3">
    <source>
        <dbReference type="Proteomes" id="UP000762676"/>
    </source>
</evidence>
<name>A0AAV4ENJ4_9GAST</name>
<feature type="region of interest" description="Disordered" evidence="1">
    <location>
        <begin position="447"/>
        <end position="490"/>
    </location>
</feature>
<dbReference type="Proteomes" id="UP000762676">
    <property type="component" value="Unassembled WGS sequence"/>
</dbReference>
<feature type="compositionally biased region" description="Polar residues" evidence="1">
    <location>
        <begin position="406"/>
        <end position="416"/>
    </location>
</feature>
<feature type="region of interest" description="Disordered" evidence="1">
    <location>
        <begin position="104"/>
        <end position="130"/>
    </location>
</feature>
<organism evidence="2 3">
    <name type="scientific">Elysia marginata</name>
    <dbReference type="NCBI Taxonomy" id="1093978"/>
    <lineage>
        <taxon>Eukaryota</taxon>
        <taxon>Metazoa</taxon>
        <taxon>Spiralia</taxon>
        <taxon>Lophotrochozoa</taxon>
        <taxon>Mollusca</taxon>
        <taxon>Gastropoda</taxon>
        <taxon>Heterobranchia</taxon>
        <taxon>Euthyneura</taxon>
        <taxon>Panpulmonata</taxon>
        <taxon>Sacoglossa</taxon>
        <taxon>Placobranchoidea</taxon>
        <taxon>Plakobranchidae</taxon>
        <taxon>Elysia</taxon>
    </lineage>
</organism>
<gene>
    <name evidence="2" type="ORF">ElyMa_001861100</name>
</gene>
<feature type="region of interest" description="Disordered" evidence="1">
    <location>
        <begin position="172"/>
        <end position="200"/>
    </location>
</feature>
<feature type="region of interest" description="Disordered" evidence="1">
    <location>
        <begin position="322"/>
        <end position="421"/>
    </location>
</feature>
<comment type="caution">
    <text evidence="2">The sequence shown here is derived from an EMBL/GenBank/DDBJ whole genome shotgun (WGS) entry which is preliminary data.</text>
</comment>
<feature type="region of interest" description="Disordered" evidence="1">
    <location>
        <begin position="18"/>
        <end position="82"/>
    </location>
</feature>
<feature type="compositionally biased region" description="Polar residues" evidence="1">
    <location>
        <begin position="104"/>
        <end position="125"/>
    </location>
</feature>
<feature type="compositionally biased region" description="Basic and acidic residues" evidence="1">
    <location>
        <begin position="25"/>
        <end position="44"/>
    </location>
</feature>
<keyword evidence="3" id="KW-1185">Reference proteome</keyword>
<feature type="compositionally biased region" description="Low complexity" evidence="1">
    <location>
        <begin position="474"/>
        <end position="484"/>
    </location>
</feature>
<reference evidence="2 3" key="1">
    <citation type="journal article" date="2021" name="Elife">
        <title>Chloroplast acquisition without the gene transfer in kleptoplastic sea slugs, Plakobranchus ocellatus.</title>
        <authorList>
            <person name="Maeda T."/>
            <person name="Takahashi S."/>
            <person name="Yoshida T."/>
            <person name="Shimamura S."/>
            <person name="Takaki Y."/>
            <person name="Nagai Y."/>
            <person name="Toyoda A."/>
            <person name="Suzuki Y."/>
            <person name="Arimoto A."/>
            <person name="Ishii H."/>
            <person name="Satoh N."/>
            <person name="Nishiyama T."/>
            <person name="Hasebe M."/>
            <person name="Maruyama T."/>
            <person name="Minagawa J."/>
            <person name="Obokata J."/>
            <person name="Shigenobu S."/>
        </authorList>
    </citation>
    <scope>NUCLEOTIDE SEQUENCE [LARGE SCALE GENOMIC DNA]</scope>
</reference>
<accession>A0AAV4ENJ4</accession>
<evidence type="ECO:0000256" key="1">
    <source>
        <dbReference type="SAM" id="MobiDB-lite"/>
    </source>
</evidence>